<dbReference type="AlphaFoldDB" id="A0A0V0H2H1"/>
<reference evidence="1" key="1">
    <citation type="submission" date="2015-12" db="EMBL/GenBank/DDBJ databases">
        <title>Gene expression during late stages of embryo sac development: a critical building block for successful pollen-pistil interactions.</title>
        <authorList>
            <person name="Liu Y."/>
            <person name="Joly V."/>
            <person name="Sabar M."/>
            <person name="Matton D.P."/>
        </authorList>
    </citation>
    <scope>NUCLEOTIDE SEQUENCE</scope>
</reference>
<protein>
    <submittedName>
        <fullName evidence="1">Putative ovule protein</fullName>
    </submittedName>
</protein>
<name>A0A0V0H2H1_SOLCH</name>
<organism evidence="1">
    <name type="scientific">Solanum chacoense</name>
    <name type="common">Chaco potato</name>
    <dbReference type="NCBI Taxonomy" id="4108"/>
    <lineage>
        <taxon>Eukaryota</taxon>
        <taxon>Viridiplantae</taxon>
        <taxon>Streptophyta</taxon>
        <taxon>Embryophyta</taxon>
        <taxon>Tracheophyta</taxon>
        <taxon>Spermatophyta</taxon>
        <taxon>Magnoliopsida</taxon>
        <taxon>eudicotyledons</taxon>
        <taxon>Gunneridae</taxon>
        <taxon>Pentapetalae</taxon>
        <taxon>asterids</taxon>
        <taxon>lamiids</taxon>
        <taxon>Solanales</taxon>
        <taxon>Solanaceae</taxon>
        <taxon>Solanoideae</taxon>
        <taxon>Solaneae</taxon>
        <taxon>Solanum</taxon>
    </lineage>
</organism>
<evidence type="ECO:0000313" key="1">
    <source>
        <dbReference type="EMBL" id="JAP14215.1"/>
    </source>
</evidence>
<accession>A0A0V0H2H1</accession>
<sequence>MYIKKLHFPEELYIFSSFFCSYFHSAVRLTICEEYNSSSERQTSFCIIVLLSDQCKVHYSKTIGNLSSFQKHMNFQSTSI</sequence>
<dbReference type="EMBL" id="GEDG01026881">
    <property type="protein sequence ID" value="JAP14215.1"/>
    <property type="molecule type" value="Transcribed_RNA"/>
</dbReference>
<proteinExistence type="predicted"/>